<accession>A0A0W0VKW9</accession>
<sequence>MNNWNWRYKPFKGHQLALSQALKARKTGLRSDLELAYALDAFACHFLSDHFAAGHTRTPRLKLAEKVSPSLLGSLLAIYMHNEDNKYGLYVHNQLNEHWIIYGDFSYFNPNNQANRERLERLLQQSADAIFHTYDTGNQKNPQDILAQIPQAEKELTQNMLNITPLFYWDDKKNKLLHRKDINNPYDSTMTSNWWGWSTLLALKTLYGETIETRSIMSMLQDNGLADEMNFFQTRT</sequence>
<dbReference type="InterPro" id="IPR049756">
    <property type="entry name" value="PlcA-like_dom"/>
</dbReference>
<evidence type="ECO:0000313" key="1">
    <source>
        <dbReference type="EMBL" id="KTD20751.1"/>
    </source>
</evidence>
<dbReference type="EMBL" id="LNYH01000096">
    <property type="protein sequence ID" value="KTD20751.1"/>
    <property type="molecule type" value="Genomic_DNA"/>
</dbReference>
<name>A0A0W0VKW9_9GAMM</name>
<dbReference type="AlphaFoldDB" id="A0A0W0VKW9"/>
<proteinExistence type="predicted"/>
<dbReference type="OrthoDB" id="737780at2"/>
<comment type="caution">
    <text evidence="1">The sequence shown here is derived from an EMBL/GenBank/DDBJ whole genome shotgun (WGS) entry which is preliminary data.</text>
</comment>
<dbReference type="CDD" id="cd22893">
    <property type="entry name" value="PlcA-like"/>
    <property type="match status" value="1"/>
</dbReference>
<protein>
    <submittedName>
        <fullName evidence="1">Phosphatidylcholine hydrolyzing phospholipase</fullName>
    </submittedName>
</protein>
<organism evidence="1 2">
    <name type="scientific">Legionella israelensis</name>
    <dbReference type="NCBI Taxonomy" id="454"/>
    <lineage>
        <taxon>Bacteria</taxon>
        <taxon>Pseudomonadati</taxon>
        <taxon>Pseudomonadota</taxon>
        <taxon>Gammaproteobacteria</taxon>
        <taxon>Legionellales</taxon>
        <taxon>Legionellaceae</taxon>
        <taxon>Legionella</taxon>
    </lineage>
</organism>
<keyword evidence="2" id="KW-1185">Reference proteome</keyword>
<dbReference type="RefSeq" id="WP_058501992.1">
    <property type="nucleotide sequence ID" value="NZ_CAAAJA010000103.1"/>
</dbReference>
<dbReference type="STRING" id="454.Lisr_1650"/>
<gene>
    <name evidence="1" type="ORF">Lisr_1650</name>
</gene>
<evidence type="ECO:0000313" key="2">
    <source>
        <dbReference type="Proteomes" id="UP000054761"/>
    </source>
</evidence>
<reference evidence="1 2" key="1">
    <citation type="submission" date="2015-11" db="EMBL/GenBank/DDBJ databases">
        <title>Genomic analysis of 38 Legionella species identifies large and diverse effector repertoires.</title>
        <authorList>
            <person name="Burstein D."/>
            <person name="Amaro F."/>
            <person name="Zusman T."/>
            <person name="Lifshitz Z."/>
            <person name="Cohen O."/>
            <person name="Gilbert J.A."/>
            <person name="Pupko T."/>
            <person name="Shuman H.A."/>
            <person name="Segal G."/>
        </authorList>
    </citation>
    <scope>NUCLEOTIDE SEQUENCE [LARGE SCALE GENOMIC DNA]</scope>
    <source>
        <strain evidence="1 2">Bercovier 4</strain>
    </source>
</reference>
<dbReference type="Proteomes" id="UP000054761">
    <property type="component" value="Unassembled WGS sequence"/>
</dbReference>
<dbReference type="PATRIC" id="fig|454.4.peg.1793"/>